<protein>
    <submittedName>
        <fullName evidence="3">Alpha/beta hydrolase family protein</fullName>
    </submittedName>
</protein>
<sequence>MTSPAEPRDCDTSGKVKPHGGLNGDMSPNRDAIELSRLPRHFAAAGEGARQAYEQSELARRVALAREACPEEHEAGKPRMVRMLGEAQILLEPLRRHRRKLAIAATANPQMVMILPGFATHPVRMRYLARQLEIAGHRTKRWGLGFNWGPDEARFRQLDARLADLHARHGGPVVLIGWSLGGLFARELAKRQPHAVAKVITMGAPFSGSPRANNVWRAYQFITGHSVDAPPVEADLAAKPPVETVALWSANDGAIAPRCAAGRPGERDRAIAVRCTHLGFTYDPQVIMTLLGELEATR</sequence>
<dbReference type="SUPFAM" id="SSF53474">
    <property type="entry name" value="alpha/beta-Hydrolases"/>
    <property type="match status" value="1"/>
</dbReference>
<dbReference type="Gene3D" id="3.40.50.1820">
    <property type="entry name" value="alpha/beta hydrolase"/>
    <property type="match status" value="1"/>
</dbReference>
<dbReference type="STRING" id="198312.SAMN02745193_00917"/>
<evidence type="ECO:0000313" key="4">
    <source>
        <dbReference type="Proteomes" id="UP000184391"/>
    </source>
</evidence>
<organism evidence="3 4">
    <name type="scientific">Erythrobacter sanguineus</name>
    <dbReference type="NCBI Taxonomy" id="198312"/>
    <lineage>
        <taxon>Bacteria</taxon>
        <taxon>Pseudomonadati</taxon>
        <taxon>Pseudomonadota</taxon>
        <taxon>Alphaproteobacteria</taxon>
        <taxon>Sphingomonadales</taxon>
        <taxon>Erythrobacteraceae</taxon>
        <taxon>Erythrobacter/Porphyrobacter group</taxon>
        <taxon>Erythrobacter</taxon>
    </lineage>
</organism>
<reference evidence="4" key="1">
    <citation type="submission" date="2016-12" db="EMBL/GenBank/DDBJ databases">
        <authorList>
            <person name="Varghese N."/>
            <person name="Submissions S."/>
        </authorList>
    </citation>
    <scope>NUCLEOTIDE SEQUENCE [LARGE SCALE GENOMIC DNA]</scope>
    <source>
        <strain evidence="4">DSM 11032</strain>
    </source>
</reference>
<evidence type="ECO:0000313" key="3">
    <source>
        <dbReference type="EMBL" id="SHN53027.1"/>
    </source>
</evidence>
<dbReference type="AlphaFoldDB" id="A0A1M7S331"/>
<dbReference type="PANTHER" id="PTHR37946">
    <property type="entry name" value="SLL1969 PROTEIN"/>
    <property type="match status" value="1"/>
</dbReference>
<evidence type="ECO:0000256" key="1">
    <source>
        <dbReference type="SAM" id="MobiDB-lite"/>
    </source>
</evidence>
<accession>A0A1M7S331</accession>
<dbReference type="InterPro" id="IPR029058">
    <property type="entry name" value="AB_hydrolase_fold"/>
</dbReference>
<feature type="region of interest" description="Disordered" evidence="1">
    <location>
        <begin position="1"/>
        <end position="30"/>
    </location>
</feature>
<dbReference type="EMBL" id="FRDF01000004">
    <property type="protein sequence ID" value="SHN53027.1"/>
    <property type="molecule type" value="Genomic_DNA"/>
</dbReference>
<feature type="domain" description="AB hydrolase-1" evidence="2">
    <location>
        <begin position="162"/>
        <end position="219"/>
    </location>
</feature>
<dbReference type="PANTHER" id="PTHR37946:SF1">
    <property type="entry name" value="SLL1969 PROTEIN"/>
    <property type="match status" value="1"/>
</dbReference>
<name>A0A1M7S331_9SPHN</name>
<evidence type="ECO:0000259" key="2">
    <source>
        <dbReference type="Pfam" id="PF00561"/>
    </source>
</evidence>
<proteinExistence type="predicted"/>
<keyword evidence="3" id="KW-0378">Hydrolase</keyword>
<dbReference type="GO" id="GO:0016787">
    <property type="term" value="F:hydrolase activity"/>
    <property type="evidence" value="ECO:0007669"/>
    <property type="project" value="UniProtKB-KW"/>
</dbReference>
<dbReference type="InterPro" id="IPR000073">
    <property type="entry name" value="AB_hydrolase_1"/>
</dbReference>
<dbReference type="Proteomes" id="UP000184391">
    <property type="component" value="Unassembled WGS sequence"/>
</dbReference>
<feature type="compositionally biased region" description="Basic and acidic residues" evidence="1">
    <location>
        <begin position="1"/>
        <end position="14"/>
    </location>
</feature>
<dbReference type="Pfam" id="PF00561">
    <property type="entry name" value="Abhydrolase_1"/>
    <property type="match status" value="1"/>
</dbReference>
<keyword evidence="4" id="KW-1185">Reference proteome</keyword>
<gene>
    <name evidence="3" type="ORF">SAMN02745193_00917</name>
</gene>